<evidence type="ECO:0000256" key="2">
    <source>
        <dbReference type="ARBA" id="ARBA00023319"/>
    </source>
</evidence>
<evidence type="ECO:0000256" key="1">
    <source>
        <dbReference type="ARBA" id="ARBA00023157"/>
    </source>
</evidence>
<proteinExistence type="predicted"/>
<keyword evidence="3" id="KW-1133">Transmembrane helix</keyword>
<dbReference type="InterPro" id="IPR003598">
    <property type="entry name" value="Ig_sub2"/>
</dbReference>
<dbReference type="Pfam" id="PF07679">
    <property type="entry name" value="I-set"/>
    <property type="match status" value="1"/>
</dbReference>
<evidence type="ECO:0000313" key="5">
    <source>
        <dbReference type="EMBL" id="VDI60689.1"/>
    </source>
</evidence>
<evidence type="ECO:0000259" key="4">
    <source>
        <dbReference type="PROSITE" id="PS50835"/>
    </source>
</evidence>
<gene>
    <name evidence="5" type="ORF">MGAL_10B040895</name>
</gene>
<dbReference type="Gene3D" id="2.60.40.10">
    <property type="entry name" value="Immunoglobulins"/>
    <property type="match status" value="1"/>
</dbReference>
<name>A0A8B6G968_MYTGA</name>
<dbReference type="InterPro" id="IPR013098">
    <property type="entry name" value="Ig_I-set"/>
</dbReference>
<keyword evidence="3" id="KW-0472">Membrane</keyword>
<keyword evidence="1" id="KW-1015">Disulfide bond</keyword>
<accession>A0A8B6G968</accession>
<dbReference type="SMART" id="SM00408">
    <property type="entry name" value="IGc2"/>
    <property type="match status" value="1"/>
</dbReference>
<dbReference type="AlphaFoldDB" id="A0A8B6G968"/>
<reference evidence="5" key="1">
    <citation type="submission" date="2018-11" db="EMBL/GenBank/DDBJ databases">
        <authorList>
            <person name="Alioto T."/>
            <person name="Alioto T."/>
        </authorList>
    </citation>
    <scope>NUCLEOTIDE SEQUENCE</scope>
</reference>
<dbReference type="EMBL" id="UYJE01008065">
    <property type="protein sequence ID" value="VDI60689.1"/>
    <property type="molecule type" value="Genomic_DNA"/>
</dbReference>
<dbReference type="InterPro" id="IPR036179">
    <property type="entry name" value="Ig-like_dom_sf"/>
</dbReference>
<keyword evidence="3" id="KW-0812">Transmembrane</keyword>
<dbReference type="CDD" id="cd00096">
    <property type="entry name" value="Ig"/>
    <property type="match status" value="1"/>
</dbReference>
<feature type="transmembrane region" description="Helical" evidence="3">
    <location>
        <begin position="16"/>
        <end position="37"/>
    </location>
</feature>
<dbReference type="Proteomes" id="UP000596742">
    <property type="component" value="Unassembled WGS sequence"/>
</dbReference>
<dbReference type="OrthoDB" id="428111at2759"/>
<evidence type="ECO:0000313" key="6">
    <source>
        <dbReference type="Proteomes" id="UP000596742"/>
    </source>
</evidence>
<dbReference type="FunFam" id="2.60.40.10:FF:000032">
    <property type="entry name" value="palladin isoform X1"/>
    <property type="match status" value="1"/>
</dbReference>
<dbReference type="SUPFAM" id="SSF48726">
    <property type="entry name" value="Immunoglobulin"/>
    <property type="match status" value="1"/>
</dbReference>
<protein>
    <recommendedName>
        <fullName evidence="4">Ig-like domain-containing protein</fullName>
    </recommendedName>
</protein>
<evidence type="ECO:0000256" key="3">
    <source>
        <dbReference type="SAM" id="Phobius"/>
    </source>
</evidence>
<keyword evidence="6" id="KW-1185">Reference proteome</keyword>
<dbReference type="InterPro" id="IPR013783">
    <property type="entry name" value="Ig-like_fold"/>
</dbReference>
<keyword evidence="2" id="KW-0393">Immunoglobulin domain</keyword>
<comment type="caution">
    <text evidence="5">The sequence shown here is derived from an EMBL/GenBank/DDBJ whole genome shotgun (WGS) entry which is preliminary data.</text>
</comment>
<dbReference type="PROSITE" id="PS50835">
    <property type="entry name" value="IG_LIKE"/>
    <property type="match status" value="1"/>
</dbReference>
<organism evidence="5 6">
    <name type="scientific">Mytilus galloprovincialis</name>
    <name type="common">Mediterranean mussel</name>
    <dbReference type="NCBI Taxonomy" id="29158"/>
    <lineage>
        <taxon>Eukaryota</taxon>
        <taxon>Metazoa</taxon>
        <taxon>Spiralia</taxon>
        <taxon>Lophotrochozoa</taxon>
        <taxon>Mollusca</taxon>
        <taxon>Bivalvia</taxon>
        <taxon>Autobranchia</taxon>
        <taxon>Pteriomorphia</taxon>
        <taxon>Mytilida</taxon>
        <taxon>Mytiloidea</taxon>
        <taxon>Mytilidae</taxon>
        <taxon>Mytilinae</taxon>
        <taxon>Mytilus</taxon>
    </lineage>
</organism>
<feature type="domain" description="Ig-like" evidence="4">
    <location>
        <begin position="81"/>
        <end position="161"/>
    </location>
</feature>
<sequence>MFIHTEQHCNNRIDRIFVVGVSCFSVVHLCITVYLALKVFKLEAVIDTTPTGSQILLEHCRNSTHICPDNESRDSKCSEAPLIQNSAKHMFATNKTNLLIPCHVTGYPLPYITWTVNGSKISNNDKFLVRADGLLIQRVTYTDHGSYTCTTRNIVGKKTEQ</sequence>
<dbReference type="InterPro" id="IPR007110">
    <property type="entry name" value="Ig-like_dom"/>
</dbReference>